<dbReference type="RefSeq" id="WP_092783626.1">
    <property type="nucleotide sequence ID" value="NZ_FORA01000005.1"/>
</dbReference>
<evidence type="ECO:0000313" key="1">
    <source>
        <dbReference type="EMBL" id="SFJ68475.1"/>
    </source>
</evidence>
<dbReference type="EMBL" id="FORA01000005">
    <property type="protein sequence ID" value="SFJ68475.1"/>
    <property type="molecule type" value="Genomic_DNA"/>
</dbReference>
<dbReference type="STRING" id="390807.SAMN04488095_3381"/>
<protein>
    <submittedName>
        <fullName evidence="1">Lipopolysaccharide export system protein LptC</fullName>
    </submittedName>
</protein>
<organism evidence="1 2">
    <name type="scientific">Jannaschia pohangensis</name>
    <dbReference type="NCBI Taxonomy" id="390807"/>
    <lineage>
        <taxon>Bacteria</taxon>
        <taxon>Pseudomonadati</taxon>
        <taxon>Pseudomonadota</taxon>
        <taxon>Alphaproteobacteria</taxon>
        <taxon>Rhodobacterales</taxon>
        <taxon>Roseobacteraceae</taxon>
        <taxon>Jannaschia</taxon>
    </lineage>
</organism>
<dbReference type="OrthoDB" id="7871110at2"/>
<dbReference type="InterPro" id="IPR010664">
    <property type="entry name" value="LipoPS_assembly_LptC-rel"/>
</dbReference>
<reference evidence="1 2" key="1">
    <citation type="submission" date="2016-10" db="EMBL/GenBank/DDBJ databases">
        <authorList>
            <person name="de Groot N.N."/>
        </authorList>
    </citation>
    <scope>NUCLEOTIDE SEQUENCE [LARGE SCALE GENOMIC DNA]</scope>
    <source>
        <strain evidence="1 2">DSM 19073</strain>
    </source>
</reference>
<dbReference type="Proteomes" id="UP000199110">
    <property type="component" value="Unassembled WGS sequence"/>
</dbReference>
<dbReference type="Pfam" id="PF06835">
    <property type="entry name" value="LptC"/>
    <property type="match status" value="1"/>
</dbReference>
<gene>
    <name evidence="1" type="ORF">SAMN04488095_3381</name>
</gene>
<dbReference type="AlphaFoldDB" id="A0A1I3TBY9"/>
<keyword evidence="2" id="KW-1185">Reference proteome</keyword>
<name>A0A1I3TBY9_9RHOB</name>
<evidence type="ECO:0000313" key="2">
    <source>
        <dbReference type="Proteomes" id="UP000199110"/>
    </source>
</evidence>
<sequence>MASARPLSESLHSRLVRMAKLVLPVLALMLLSTLFLLARSVNPDDAIPVADVDVSERARDQQLTMPRFTGVSQDGTAFDLSARLARPDPTDPRRMTAEELRLVLDGLNGGQSTVISNAGDVDTARRTLVLTGDVKIETSTGYSLTTDRLEGSLGRLDVVSPGPVSGDGPLGRLRAGEMRLNEDADGGTRLLFTGGVDLLYQPPT</sequence>
<proteinExistence type="predicted"/>
<accession>A0A1I3TBY9</accession>